<protein>
    <submittedName>
        <fullName evidence="1">Uncharacterized protein</fullName>
    </submittedName>
</protein>
<reference evidence="1" key="1">
    <citation type="journal article" date="2021" name="Proc. Natl. Acad. Sci. U.S.A.">
        <title>A Catalog of Tens of Thousands of Viruses from Human Metagenomes Reveals Hidden Associations with Chronic Diseases.</title>
        <authorList>
            <person name="Tisza M.J."/>
            <person name="Buck C.B."/>
        </authorList>
    </citation>
    <scope>NUCLEOTIDE SEQUENCE</scope>
    <source>
        <strain evidence="1">CtReX5</strain>
    </source>
</reference>
<organism evidence="1">
    <name type="scientific">virus sp. ctReX5</name>
    <dbReference type="NCBI Taxonomy" id="2825818"/>
    <lineage>
        <taxon>Viruses</taxon>
    </lineage>
</organism>
<sequence length="47" mass="5576">MDRIDRLLEYIHRTNPEMTRQKLIEELGESDYSAKSIYFLAVQNSNS</sequence>
<dbReference type="EMBL" id="BK059114">
    <property type="protein sequence ID" value="DAE31996.1"/>
    <property type="molecule type" value="Genomic_DNA"/>
</dbReference>
<evidence type="ECO:0000313" key="1">
    <source>
        <dbReference type="EMBL" id="DAE31996.1"/>
    </source>
</evidence>
<proteinExistence type="predicted"/>
<accession>A0A8S5RLX5</accession>
<name>A0A8S5RLX5_9VIRU</name>